<dbReference type="PANTHER" id="PTHR24320:SF236">
    <property type="entry name" value="SHORT-CHAIN DEHYDROGENASE-RELATED"/>
    <property type="match status" value="1"/>
</dbReference>
<protein>
    <recommendedName>
        <fullName evidence="7">Short-chain dehydrogenase protein</fullName>
    </recommendedName>
</protein>
<reference evidence="5" key="1">
    <citation type="submission" date="2020-04" db="EMBL/GenBank/DDBJ databases">
        <title>Genome Assembly and Annotation of Botryosphaeria dothidea sdau 11-99, a Latent Pathogen of Apple Fruit Ring Rot in China.</title>
        <authorList>
            <person name="Yu C."/>
            <person name="Diao Y."/>
            <person name="Lu Q."/>
            <person name="Zhao J."/>
            <person name="Cui S."/>
            <person name="Peng C."/>
            <person name="He B."/>
            <person name="Liu H."/>
        </authorList>
    </citation>
    <scope>NUCLEOTIDE SEQUENCE [LARGE SCALE GENOMIC DNA]</scope>
    <source>
        <strain evidence="5">Sdau11-99</strain>
    </source>
</reference>
<keyword evidence="6" id="KW-1185">Reference proteome</keyword>
<dbReference type="Proteomes" id="UP000572817">
    <property type="component" value="Unassembled WGS sequence"/>
</dbReference>
<dbReference type="InterPro" id="IPR036291">
    <property type="entry name" value="NAD(P)-bd_dom_sf"/>
</dbReference>
<dbReference type="PANTHER" id="PTHR24320">
    <property type="entry name" value="RETINOL DEHYDROGENASE"/>
    <property type="match status" value="1"/>
</dbReference>
<dbReference type="AlphaFoldDB" id="A0A8H4IYD1"/>
<dbReference type="SUPFAM" id="SSF51735">
    <property type="entry name" value="NAD(P)-binding Rossmann-fold domains"/>
    <property type="match status" value="1"/>
</dbReference>
<keyword evidence="3" id="KW-0560">Oxidoreductase</keyword>
<feature type="region of interest" description="Disordered" evidence="4">
    <location>
        <begin position="1"/>
        <end position="23"/>
    </location>
</feature>
<dbReference type="PRINTS" id="PR00081">
    <property type="entry name" value="GDHRDH"/>
</dbReference>
<feature type="compositionally biased region" description="Polar residues" evidence="4">
    <location>
        <begin position="1"/>
        <end position="11"/>
    </location>
</feature>
<accession>A0A8H4IYD1</accession>
<proteinExistence type="inferred from homology"/>
<dbReference type="EMBL" id="WWBZ02000022">
    <property type="protein sequence ID" value="KAF4308584.1"/>
    <property type="molecule type" value="Genomic_DNA"/>
</dbReference>
<organism evidence="5 6">
    <name type="scientific">Botryosphaeria dothidea</name>
    <dbReference type="NCBI Taxonomy" id="55169"/>
    <lineage>
        <taxon>Eukaryota</taxon>
        <taxon>Fungi</taxon>
        <taxon>Dikarya</taxon>
        <taxon>Ascomycota</taxon>
        <taxon>Pezizomycotina</taxon>
        <taxon>Dothideomycetes</taxon>
        <taxon>Dothideomycetes incertae sedis</taxon>
        <taxon>Botryosphaeriales</taxon>
        <taxon>Botryosphaeriaceae</taxon>
        <taxon>Botryosphaeria</taxon>
    </lineage>
</organism>
<dbReference type="InterPro" id="IPR002347">
    <property type="entry name" value="SDR_fam"/>
</dbReference>
<dbReference type="GO" id="GO:0016491">
    <property type="term" value="F:oxidoreductase activity"/>
    <property type="evidence" value="ECO:0007669"/>
    <property type="project" value="UniProtKB-KW"/>
</dbReference>
<evidence type="ECO:0000256" key="3">
    <source>
        <dbReference type="ARBA" id="ARBA00023002"/>
    </source>
</evidence>
<evidence type="ECO:0000313" key="5">
    <source>
        <dbReference type="EMBL" id="KAF4308584.1"/>
    </source>
</evidence>
<evidence type="ECO:0000256" key="4">
    <source>
        <dbReference type="SAM" id="MobiDB-lite"/>
    </source>
</evidence>
<dbReference type="Pfam" id="PF00106">
    <property type="entry name" value="adh_short"/>
    <property type="match status" value="1"/>
</dbReference>
<evidence type="ECO:0000256" key="1">
    <source>
        <dbReference type="ARBA" id="ARBA00006484"/>
    </source>
</evidence>
<evidence type="ECO:0008006" key="7">
    <source>
        <dbReference type="Google" id="ProtNLM"/>
    </source>
</evidence>
<name>A0A8H4IYD1_9PEZI</name>
<comment type="caution">
    <text evidence="5">The sequence shown here is derived from an EMBL/GenBank/DDBJ whole genome shotgun (WGS) entry which is preliminary data.</text>
</comment>
<sequence>MSTFSSFTGQSFRLPPPPLTEKNLPNQAGRVFIVTGGYAGVGLDLARILYSHDGTIYIAGRSPSKATAAIDAIRASFPASKGRLEFLRVDLADLSTIQPAAAAFLAREARLDVLTNNAGVMTPPAGARSAQGHELQLATNVLGHHLLTQQLLPLLRKTATVAPAGSVRVTWAASIAVDLTSPANGVAFDGAGAPVAHADQSANYGQSKAGNVFLASELARREGGGGGAVVTNAWNPGNLRTELQRHQGWLLRTVLDKALLYESVYGAYTVLWAGWAEEAGRPENSGRYVAPWGRFHGNRKDVEDGRRSGEEGGTGAAAMLWDWCEKETRAFV</sequence>
<dbReference type="Gene3D" id="3.40.50.720">
    <property type="entry name" value="NAD(P)-binding Rossmann-like Domain"/>
    <property type="match status" value="1"/>
</dbReference>
<gene>
    <name evidence="5" type="ORF">GTA08_BOTSDO04808</name>
</gene>
<dbReference type="OrthoDB" id="191139at2759"/>
<evidence type="ECO:0000313" key="6">
    <source>
        <dbReference type="Proteomes" id="UP000572817"/>
    </source>
</evidence>
<keyword evidence="2" id="KW-0521">NADP</keyword>
<evidence type="ECO:0000256" key="2">
    <source>
        <dbReference type="ARBA" id="ARBA00022857"/>
    </source>
</evidence>
<comment type="similarity">
    <text evidence="1">Belongs to the short-chain dehydrogenases/reductases (SDR) family.</text>
</comment>